<keyword evidence="3" id="KW-1003">Cell membrane</keyword>
<feature type="transmembrane region" description="Helical" evidence="8">
    <location>
        <begin position="364"/>
        <end position="386"/>
    </location>
</feature>
<name>A0A843YUB9_LEUME</name>
<feature type="transmembrane region" description="Helical" evidence="8">
    <location>
        <begin position="241"/>
        <end position="260"/>
    </location>
</feature>
<keyword evidence="4 8" id="KW-0812">Transmembrane</keyword>
<dbReference type="Proteomes" id="UP000469952">
    <property type="component" value="Unassembled WGS sequence"/>
</dbReference>
<feature type="transmembrane region" description="Helical" evidence="8">
    <location>
        <begin position="407"/>
        <end position="428"/>
    </location>
</feature>
<evidence type="ECO:0000256" key="4">
    <source>
        <dbReference type="ARBA" id="ARBA00022692"/>
    </source>
</evidence>
<evidence type="ECO:0000256" key="5">
    <source>
        <dbReference type="ARBA" id="ARBA00022970"/>
    </source>
</evidence>
<accession>A0A843YUB9</accession>
<keyword evidence="2" id="KW-0813">Transport</keyword>
<gene>
    <name evidence="10" type="ORF">GFV13_00220</name>
</gene>
<evidence type="ECO:0000256" key="2">
    <source>
        <dbReference type="ARBA" id="ARBA00022448"/>
    </source>
</evidence>
<dbReference type="InterPro" id="IPR004841">
    <property type="entry name" value="AA-permease/SLC12A_dom"/>
</dbReference>
<keyword evidence="6 8" id="KW-1133">Transmembrane helix</keyword>
<dbReference type="EMBL" id="WIPA01000001">
    <property type="protein sequence ID" value="MQR25727.1"/>
    <property type="molecule type" value="Genomic_DNA"/>
</dbReference>
<feature type="transmembrane region" description="Helical" evidence="8">
    <location>
        <begin position="434"/>
        <end position="452"/>
    </location>
</feature>
<dbReference type="FunFam" id="1.20.1740.10:FF:000001">
    <property type="entry name" value="Amino acid permease"/>
    <property type="match status" value="1"/>
</dbReference>
<dbReference type="GO" id="GO:0005886">
    <property type="term" value="C:plasma membrane"/>
    <property type="evidence" value="ECO:0007669"/>
    <property type="project" value="UniProtKB-SubCell"/>
</dbReference>
<keyword evidence="5" id="KW-0029">Amino-acid transport</keyword>
<feature type="transmembrane region" description="Helical" evidence="8">
    <location>
        <begin position="123"/>
        <end position="144"/>
    </location>
</feature>
<dbReference type="PANTHER" id="PTHR43495:SF6">
    <property type="entry name" value="THREONINE_SERINE TRANSPORTER YBXG-RELATED"/>
    <property type="match status" value="1"/>
</dbReference>
<evidence type="ECO:0000256" key="7">
    <source>
        <dbReference type="ARBA" id="ARBA00023136"/>
    </source>
</evidence>
<feature type="transmembrane region" description="Helical" evidence="8">
    <location>
        <begin position="45"/>
        <end position="64"/>
    </location>
</feature>
<evidence type="ECO:0000256" key="8">
    <source>
        <dbReference type="SAM" id="Phobius"/>
    </source>
</evidence>
<evidence type="ECO:0000256" key="6">
    <source>
        <dbReference type="ARBA" id="ARBA00022989"/>
    </source>
</evidence>
<proteinExistence type="predicted"/>
<feature type="transmembrane region" description="Helical" evidence="8">
    <location>
        <begin position="84"/>
        <end position="103"/>
    </location>
</feature>
<comment type="caution">
    <text evidence="10">The sequence shown here is derived from an EMBL/GenBank/DDBJ whole genome shotgun (WGS) entry which is preliminary data.</text>
</comment>
<evidence type="ECO:0000256" key="1">
    <source>
        <dbReference type="ARBA" id="ARBA00004651"/>
    </source>
</evidence>
<dbReference type="PANTHER" id="PTHR43495">
    <property type="entry name" value="GABA PERMEASE"/>
    <property type="match status" value="1"/>
</dbReference>
<keyword evidence="7 8" id="KW-0472">Membrane</keyword>
<evidence type="ECO:0000313" key="10">
    <source>
        <dbReference type="EMBL" id="MQR25727.1"/>
    </source>
</evidence>
<dbReference type="PIRSF" id="PIRSF006060">
    <property type="entry name" value="AA_transporter"/>
    <property type="match status" value="1"/>
</dbReference>
<dbReference type="GO" id="GO:0006865">
    <property type="term" value="P:amino acid transport"/>
    <property type="evidence" value="ECO:0007669"/>
    <property type="project" value="UniProtKB-KW"/>
</dbReference>
<evidence type="ECO:0000313" key="11">
    <source>
        <dbReference type="Proteomes" id="UP000469952"/>
    </source>
</evidence>
<sequence length="469" mass="51670">MAEKQNRELSRDLSSRQMQMIALGGTIGVGLFMGSSATIKWTGVSVLLAYAIAGLVLYLVMRALGEMLYVDPSVGSFANYATKYIHPVAGYLTVWANVFQWLTVGVSETIAVGMYLDYWFPHIPGWVTGVVVLAMLTAANLVTVKAYGEMETWFSLIKVVTIIFMIILGLLVIVLGFGNHWQPIGFSNLWTHEPFFAGGVKGFFFALSIVITSYQAIEIIGITAGEADNPQVAIVKSIKSIVARILIFYIGAIFVIITIYPWNELDQVGSPFVETFSRVGITAAAGIINFVMMTAAMSALNSGIFSSSRMLYTLAIGKELSPKFLKLSKHRVPTLPVLAISGGILLGIILNAVLPLFWHGSSSIFVLVYSASTLPGMVPWFVILWSQIKFRKENASQMVNHPFKMPFAPYTNYFAILMLLVTLVFMVFNPDTRVPLFIGLGFLVIMSIVFFATRKSHRRNSEVSSSKTL</sequence>
<organism evidence="10 11">
    <name type="scientific">Leuconostoc mesenteroides</name>
    <dbReference type="NCBI Taxonomy" id="1245"/>
    <lineage>
        <taxon>Bacteria</taxon>
        <taxon>Bacillati</taxon>
        <taxon>Bacillota</taxon>
        <taxon>Bacilli</taxon>
        <taxon>Lactobacillales</taxon>
        <taxon>Lactobacillaceae</taxon>
        <taxon>Leuconostoc</taxon>
    </lineage>
</organism>
<dbReference type="Pfam" id="PF00324">
    <property type="entry name" value="AA_permease"/>
    <property type="match status" value="1"/>
</dbReference>
<feature type="transmembrane region" description="Helical" evidence="8">
    <location>
        <begin position="198"/>
        <end position="220"/>
    </location>
</feature>
<feature type="transmembrane region" description="Helical" evidence="8">
    <location>
        <begin position="156"/>
        <end position="178"/>
    </location>
</feature>
<dbReference type="Gene3D" id="1.20.1740.10">
    <property type="entry name" value="Amino acid/polyamine transporter I"/>
    <property type="match status" value="1"/>
</dbReference>
<reference evidence="10 11" key="1">
    <citation type="submission" date="2019-10" db="EMBL/GenBank/DDBJ databases">
        <title>WGS of Leuconostoc mesenteroides.</title>
        <authorList>
            <person name="Melo Bolivar J."/>
            <person name="Marino-Ramirez L."/>
            <person name="Villamil Diaz L.M."/>
        </authorList>
    </citation>
    <scope>NUCLEOTIDE SEQUENCE [LARGE SCALE GENOMIC DNA]</scope>
    <source>
        <strain evidence="10 11">M11</strain>
    </source>
</reference>
<evidence type="ECO:0000256" key="3">
    <source>
        <dbReference type="ARBA" id="ARBA00022475"/>
    </source>
</evidence>
<feature type="transmembrane region" description="Helical" evidence="8">
    <location>
        <begin position="280"/>
        <end position="300"/>
    </location>
</feature>
<dbReference type="AlphaFoldDB" id="A0A843YUB9"/>
<feature type="transmembrane region" description="Helical" evidence="8">
    <location>
        <begin position="335"/>
        <end position="358"/>
    </location>
</feature>
<dbReference type="RefSeq" id="WP_059441932.1">
    <property type="nucleotide sequence ID" value="NZ_BCMO01000001.1"/>
</dbReference>
<dbReference type="GO" id="GO:0055085">
    <property type="term" value="P:transmembrane transport"/>
    <property type="evidence" value="ECO:0007669"/>
    <property type="project" value="InterPro"/>
</dbReference>
<feature type="transmembrane region" description="Helical" evidence="8">
    <location>
        <begin position="20"/>
        <end position="39"/>
    </location>
</feature>
<protein>
    <submittedName>
        <fullName evidence="10">Amino acid permease</fullName>
    </submittedName>
</protein>
<evidence type="ECO:0000259" key="9">
    <source>
        <dbReference type="Pfam" id="PF00324"/>
    </source>
</evidence>
<comment type="subcellular location">
    <subcellularLocation>
        <location evidence="1">Cell membrane</location>
        <topology evidence="1">Multi-pass membrane protein</topology>
    </subcellularLocation>
</comment>
<feature type="domain" description="Amino acid permease/ SLC12A" evidence="9">
    <location>
        <begin position="18"/>
        <end position="460"/>
    </location>
</feature>